<keyword evidence="3" id="KW-1185">Reference proteome</keyword>
<evidence type="ECO:0000313" key="3">
    <source>
        <dbReference type="Proteomes" id="UP000772434"/>
    </source>
</evidence>
<dbReference type="EMBL" id="JADNRY010000322">
    <property type="protein sequence ID" value="KAF9059158.1"/>
    <property type="molecule type" value="Genomic_DNA"/>
</dbReference>
<protein>
    <submittedName>
        <fullName evidence="2">Uncharacterized protein</fullName>
    </submittedName>
</protein>
<dbReference type="Proteomes" id="UP000772434">
    <property type="component" value="Unassembled WGS sequence"/>
</dbReference>
<dbReference type="OrthoDB" id="3065555at2759"/>
<reference evidence="2" key="1">
    <citation type="submission" date="2020-11" db="EMBL/GenBank/DDBJ databases">
        <authorList>
            <consortium name="DOE Joint Genome Institute"/>
            <person name="Ahrendt S."/>
            <person name="Riley R."/>
            <person name="Andreopoulos W."/>
            <person name="Labutti K."/>
            <person name="Pangilinan J."/>
            <person name="Ruiz-Duenas F.J."/>
            <person name="Barrasa J.M."/>
            <person name="Sanchez-Garcia M."/>
            <person name="Camarero S."/>
            <person name="Miyauchi S."/>
            <person name="Serrano A."/>
            <person name="Linde D."/>
            <person name="Babiker R."/>
            <person name="Drula E."/>
            <person name="Ayuso-Fernandez I."/>
            <person name="Pacheco R."/>
            <person name="Padilla G."/>
            <person name="Ferreira P."/>
            <person name="Barriuso J."/>
            <person name="Kellner H."/>
            <person name="Castanera R."/>
            <person name="Alfaro M."/>
            <person name="Ramirez L."/>
            <person name="Pisabarro A.G."/>
            <person name="Kuo A."/>
            <person name="Tritt A."/>
            <person name="Lipzen A."/>
            <person name="He G."/>
            <person name="Yan M."/>
            <person name="Ng V."/>
            <person name="Cullen D."/>
            <person name="Martin F."/>
            <person name="Rosso M.-N."/>
            <person name="Henrissat B."/>
            <person name="Hibbett D."/>
            <person name="Martinez A.T."/>
            <person name="Grigoriev I.V."/>
        </authorList>
    </citation>
    <scope>NUCLEOTIDE SEQUENCE</scope>
    <source>
        <strain evidence="2">AH 40177</strain>
    </source>
</reference>
<sequence length="506" mass="56795">MASLSKRRFDQIQHPHSHSPALKHARPSTPAQDQEANFPPWEEMFSEPLPFPSLMFDNVESKEQAQLDFTVPPSHDYNLHDSIDSDPQIIELRESMDACGLFTFPEDVDTPYDENIKPVIDTLEELEACTHETSLQLKQAIHDDKGTAVAYQRHFGNYATFLGQAHRTLSAIPITATKVSLFLAMERERPKRTHNGLDIPGTRVGFEHLKQCVSALEYHRFNHKHEPCYKADPASQVPLRDDTRIKTFEKVAKANWPNVIADSHSRKAAGTSADTYTPQQLSKASVSFFNKANTPSRLMLSARDQAMLITLTCTAFRGDNIWTALLSNMFPRTLPVPELGPDATVEVMLWFFLLIKANQIPPGDLTNMLHIMKKLHPNFVPDHSDLAFGEFGYRSWYQSYLFPSSEGDDVQMSYKNHHARVKKMHKENDIAISKATHAGQGYAAHTARQHGATKESVKAIGWSAGDSFSACYDQALPLDALMGAAMFNGRNFASYFIARAALGNCF</sequence>
<dbReference type="GO" id="GO:0003677">
    <property type="term" value="F:DNA binding"/>
    <property type="evidence" value="ECO:0007669"/>
    <property type="project" value="InterPro"/>
</dbReference>
<dbReference type="Gene3D" id="1.10.443.20">
    <property type="entry name" value="Centromere DNA-binding protein complex CBF3 subunit, domain 2"/>
    <property type="match status" value="1"/>
</dbReference>
<name>A0A9P5P912_9AGAR</name>
<feature type="region of interest" description="Disordered" evidence="1">
    <location>
        <begin position="1"/>
        <end position="36"/>
    </location>
</feature>
<dbReference type="AlphaFoldDB" id="A0A9P5P912"/>
<accession>A0A9P5P912</accession>
<feature type="compositionally biased region" description="Basic residues" evidence="1">
    <location>
        <begin position="15"/>
        <end position="26"/>
    </location>
</feature>
<comment type="caution">
    <text evidence="2">The sequence shown here is derived from an EMBL/GenBank/DDBJ whole genome shotgun (WGS) entry which is preliminary data.</text>
</comment>
<gene>
    <name evidence="2" type="ORF">BDP27DRAFT_1371825</name>
</gene>
<dbReference type="InterPro" id="IPR038279">
    <property type="entry name" value="Ndc10_dom2_sf"/>
</dbReference>
<proteinExistence type="predicted"/>
<evidence type="ECO:0000313" key="2">
    <source>
        <dbReference type="EMBL" id="KAF9059158.1"/>
    </source>
</evidence>
<evidence type="ECO:0000256" key="1">
    <source>
        <dbReference type="SAM" id="MobiDB-lite"/>
    </source>
</evidence>
<organism evidence="2 3">
    <name type="scientific">Rhodocollybia butyracea</name>
    <dbReference type="NCBI Taxonomy" id="206335"/>
    <lineage>
        <taxon>Eukaryota</taxon>
        <taxon>Fungi</taxon>
        <taxon>Dikarya</taxon>
        <taxon>Basidiomycota</taxon>
        <taxon>Agaricomycotina</taxon>
        <taxon>Agaricomycetes</taxon>
        <taxon>Agaricomycetidae</taxon>
        <taxon>Agaricales</taxon>
        <taxon>Marasmiineae</taxon>
        <taxon>Omphalotaceae</taxon>
        <taxon>Rhodocollybia</taxon>
    </lineage>
</organism>